<dbReference type="EMBL" id="JAGYPG010000006">
    <property type="protein sequence ID" value="MBS4197908.1"/>
    <property type="molecule type" value="Genomic_DNA"/>
</dbReference>
<gene>
    <name evidence="2" type="ORF">KHA97_22990</name>
</gene>
<comment type="caution">
    <text evidence="2">The sequence shown here is derived from an EMBL/GenBank/DDBJ whole genome shotgun (WGS) entry which is preliminary data.</text>
</comment>
<accession>A0A942TIX6</accession>
<evidence type="ECO:0000313" key="3">
    <source>
        <dbReference type="Proteomes" id="UP000681414"/>
    </source>
</evidence>
<dbReference type="Pfam" id="PF13400">
    <property type="entry name" value="Tad"/>
    <property type="match status" value="1"/>
</dbReference>
<dbReference type="Proteomes" id="UP000681414">
    <property type="component" value="Unassembled WGS sequence"/>
</dbReference>
<evidence type="ECO:0000313" key="2">
    <source>
        <dbReference type="EMBL" id="MBS4197908.1"/>
    </source>
</evidence>
<feature type="domain" description="Putative Flp pilus-assembly TadG-like N-terminal" evidence="1">
    <location>
        <begin position="11"/>
        <end position="57"/>
    </location>
</feature>
<name>A0A942TIX6_9BACI</name>
<dbReference type="AlphaFoldDB" id="A0A942TIX6"/>
<protein>
    <submittedName>
        <fullName evidence="2">Pilus assembly protein</fullName>
    </submittedName>
</protein>
<sequence>MMKAFMKKENGNVLILTAVALIALLAITGLVIDGGIMYMQKSHLQKTANAAALSGAQELTNQDERVRQVVSDILRSHGESDAMNQLEINSREKVKVQLSKPVKLAFSSLFGINTVEVKAEATASLGVMGRASGVSPLGVDETVPLELYREYKLKVGSGDSAAGNFGILALGGTGASTYEENLRYGYHEELKVGDVIATQTGNITEKTRSAVQEKINGCPESLDNLFKRDCSRIILVPVYRPYNISSNQVKAVIITGFAYFYIKDPMNSKDTSVTGMFIERAGTGYTEKGAKNYGTYVIRLSR</sequence>
<dbReference type="InterPro" id="IPR028087">
    <property type="entry name" value="Tad_N"/>
</dbReference>
<evidence type="ECO:0000259" key="1">
    <source>
        <dbReference type="Pfam" id="PF13400"/>
    </source>
</evidence>
<keyword evidence="3" id="KW-1185">Reference proteome</keyword>
<proteinExistence type="predicted"/>
<organism evidence="2 3">
    <name type="scientific">Lederbergia citri</name>
    <dbReference type="NCBI Taxonomy" id="2833580"/>
    <lineage>
        <taxon>Bacteria</taxon>
        <taxon>Bacillati</taxon>
        <taxon>Bacillota</taxon>
        <taxon>Bacilli</taxon>
        <taxon>Bacillales</taxon>
        <taxon>Bacillaceae</taxon>
        <taxon>Lederbergia</taxon>
    </lineage>
</organism>
<reference evidence="2 3" key="1">
    <citation type="submission" date="2021-05" db="EMBL/GenBank/DDBJ databases">
        <title>Novel Bacillus species.</title>
        <authorList>
            <person name="Liu G."/>
        </authorList>
    </citation>
    <scope>NUCLEOTIDE SEQUENCE [LARGE SCALE GENOMIC DNA]</scope>
    <source>
        <strain evidence="3">FJAT-49780</strain>
    </source>
</reference>